<feature type="non-terminal residue" evidence="2">
    <location>
        <position position="1"/>
    </location>
</feature>
<dbReference type="PANTHER" id="PTHR33324:SF2">
    <property type="entry name" value="MYB_SANT-LIKE DNA-BINDING DOMAIN-CONTAINING PROTEIN"/>
    <property type="match status" value="1"/>
</dbReference>
<gene>
    <name evidence="2" type="ORF">PSTT_09362</name>
</gene>
<feature type="compositionally biased region" description="Polar residues" evidence="1">
    <location>
        <begin position="278"/>
        <end position="294"/>
    </location>
</feature>
<sequence>RLLLAPVSMSDTESDNEAASSPPPNNTPNFFQLPFPPGWMAPAMAQAQNASPLYPVLPNQHPSISFIHHFPFSPEDPTPKKNAPAKKKTTGKKGGKKKTIPQSWTTDQGTDGKSSLALIVDWLTTNNNYELWRGTEMSKREVSEKIAEYLTSNGIQGRSWDGIEQQVRTLENKFREALRYKLQTGEGIMEKAREDEAEARQEREQEREREARREMGVDEEDDDDHDVEEFVLHARNKIEVPLDLAESGVADNPSQICKALRLNNGEGSDSNDDPNDEPATQPQSIPNPASSPGVTVSARSSSLLKRARSNHENTGTPPVKKSNAERITNQIFPSKEEMDAQSAQDQSLARDQLENDKRLVDVTSKIAESMKPPTELAEAQSITLQKTKLKIAIQSYNFERRKDAKDLERKQQEVNVSKPEAELKAINLRADQEAINLAKARTERGLL</sequence>
<keyword evidence="3" id="KW-1185">Reference proteome</keyword>
<name>A0A2S4V8X6_9BASI</name>
<accession>A0A2S4V8X6</accession>
<protein>
    <submittedName>
        <fullName evidence="2">Uncharacterized protein</fullName>
    </submittedName>
</protein>
<dbReference type="PANTHER" id="PTHR33324">
    <property type="entry name" value="EXPRESSED PROTEIN"/>
    <property type="match status" value="1"/>
</dbReference>
<comment type="caution">
    <text evidence="2">The sequence shown here is derived from an EMBL/GenBank/DDBJ whole genome shotgun (WGS) entry which is preliminary data.</text>
</comment>
<organism evidence="2 3">
    <name type="scientific">Puccinia striiformis</name>
    <dbReference type="NCBI Taxonomy" id="27350"/>
    <lineage>
        <taxon>Eukaryota</taxon>
        <taxon>Fungi</taxon>
        <taxon>Dikarya</taxon>
        <taxon>Basidiomycota</taxon>
        <taxon>Pucciniomycotina</taxon>
        <taxon>Pucciniomycetes</taxon>
        <taxon>Pucciniales</taxon>
        <taxon>Pucciniaceae</taxon>
        <taxon>Puccinia</taxon>
    </lineage>
</organism>
<proteinExistence type="predicted"/>
<reference evidence="2" key="1">
    <citation type="submission" date="2017-12" db="EMBL/GenBank/DDBJ databases">
        <title>Gene loss provides genomic basis for host adaptation in cereal stripe rust fungi.</title>
        <authorList>
            <person name="Xia C."/>
        </authorList>
    </citation>
    <scope>NUCLEOTIDE SEQUENCE [LARGE SCALE GENOMIC DNA]</scope>
    <source>
        <strain evidence="2">93-210</strain>
    </source>
</reference>
<feature type="region of interest" description="Disordered" evidence="1">
    <location>
        <begin position="262"/>
        <end position="356"/>
    </location>
</feature>
<feature type="compositionally biased region" description="Basic residues" evidence="1">
    <location>
        <begin position="83"/>
        <end position="99"/>
    </location>
</feature>
<dbReference type="VEuPathDB" id="FungiDB:PSHT_02890"/>
<dbReference type="Proteomes" id="UP000239156">
    <property type="component" value="Unassembled WGS sequence"/>
</dbReference>
<evidence type="ECO:0000313" key="2">
    <source>
        <dbReference type="EMBL" id="POW05948.1"/>
    </source>
</evidence>
<feature type="region of interest" description="Disordered" evidence="1">
    <location>
        <begin position="1"/>
        <end position="31"/>
    </location>
</feature>
<dbReference type="AlphaFoldDB" id="A0A2S4V8X6"/>
<feature type="region of interest" description="Disordered" evidence="1">
    <location>
        <begin position="189"/>
        <end position="226"/>
    </location>
</feature>
<feature type="region of interest" description="Disordered" evidence="1">
    <location>
        <begin position="73"/>
        <end position="111"/>
    </location>
</feature>
<evidence type="ECO:0000313" key="3">
    <source>
        <dbReference type="Proteomes" id="UP000239156"/>
    </source>
</evidence>
<dbReference type="VEuPathDB" id="FungiDB:PSTT_09362"/>
<feature type="compositionally biased region" description="Basic and acidic residues" evidence="1">
    <location>
        <begin position="189"/>
        <end position="216"/>
    </location>
</feature>
<dbReference type="EMBL" id="PKSL01000092">
    <property type="protein sequence ID" value="POW05948.1"/>
    <property type="molecule type" value="Genomic_DNA"/>
</dbReference>
<feature type="compositionally biased region" description="Acidic residues" evidence="1">
    <location>
        <begin position="217"/>
        <end position="226"/>
    </location>
</feature>
<evidence type="ECO:0000256" key="1">
    <source>
        <dbReference type="SAM" id="MobiDB-lite"/>
    </source>
</evidence>
<feature type="compositionally biased region" description="Polar residues" evidence="1">
    <location>
        <begin position="100"/>
        <end position="111"/>
    </location>
</feature>
<dbReference type="VEuPathDB" id="FungiDB:PSHT_04875"/>